<feature type="region of interest" description="Disordered" evidence="1">
    <location>
        <begin position="712"/>
        <end position="736"/>
    </location>
</feature>
<feature type="region of interest" description="Disordered" evidence="1">
    <location>
        <begin position="883"/>
        <end position="930"/>
    </location>
</feature>
<name>A0A8H6VUZ2_9AGAR</name>
<reference evidence="2" key="1">
    <citation type="submission" date="2020-05" db="EMBL/GenBank/DDBJ databases">
        <title>Mycena genomes resolve the evolution of fungal bioluminescence.</title>
        <authorList>
            <person name="Tsai I.J."/>
        </authorList>
    </citation>
    <scope>NUCLEOTIDE SEQUENCE</scope>
    <source>
        <strain evidence="2">171206Taipei</strain>
    </source>
</reference>
<sequence length="953" mass="102654">MTTLSPVASTSRIPAPEPRHSRRLSLKALSLSIDGSGGLSSSTRANTTPNGKQSSARPKKRKSPDLHEDGVVKKSRVSASGNASTRLRERYSAESINSSTPTPTPTRKSRTKATASPQPTDSPGHVPVHNTRSSGLPIEPVFAETTDRKTPKKKTTKAKTRQQQQAQAQTLVPPLGMRRLTRRTAQLLANAAASATTSASSSKPLSQNQNPMTLRPTLSLSANNGTASRGTSPAPSRLDEIDMGVSPVRERTDVLWSTKKVVVKMEPIEMELDVDIDLEKGKEKERELVCVPVEEVDVEMPLRATPPTTTRKISNGSQTSPASSPVLSAVNPSSPPLTCPASPPTLPTSISTLTPLITTTPIPTSPTSPTLSPTSPISIAASLPPLIRALSPEDFAPSPFVAPTSAPAPLLAPTADSTWSSDATDDSAQPSSIATFTAPDGSPIELDLSAASPVAVSPAWTLPRERENLPPPLSQEQPSQSQSFGYPNANAYSTFSERHTHTIEWNALMLRRRKAGERAEADEWERRQAEENQSHGMIRMGRTRTSSVSPLLLAFEPQAEPVEPVQLDPPALAEPSNVEQPLDNSAAVTTAPESAAPSAQNQAQEALYENPYHMEDLGPEPMSNWHTSWGVWKIACRFRVWEMRSRYSPALIRSLVSREADEFFSATGKPHPQALMFMDEEYYDWELEESDGDGEASGEDEDADDEIDAEGEIDDDQSQSFVVDPPPPPAAAGEENNGRISAFFSQSPQQIALPQLPPPPLSSLRVPLLRAVYTDIPISETNATVNNPFAKGTAVDRVRRALWAGKTPEQGLFSSVDGFPSKGTLERRQPMPRARPHPMYMAMANGHQSQEFAATTPTSPERFDMPMPDADHAAWEEFLKNVGGEETSNSPSAMDVDVREDEGSGGRGGTSGGVSLGLLPTSTPSSPTNATFAWHDLERDKEAENSLSFALGV</sequence>
<feature type="compositionally biased region" description="Polar residues" evidence="1">
    <location>
        <begin position="1"/>
        <end position="12"/>
    </location>
</feature>
<evidence type="ECO:0000313" key="2">
    <source>
        <dbReference type="EMBL" id="KAF7289224.1"/>
    </source>
</evidence>
<dbReference type="AlphaFoldDB" id="A0A8H6VUZ2"/>
<protein>
    <submittedName>
        <fullName evidence="2">Uncharacterized protein</fullName>
    </submittedName>
</protein>
<dbReference type="EMBL" id="JACAZF010000017">
    <property type="protein sequence ID" value="KAF7289224.1"/>
    <property type="molecule type" value="Genomic_DNA"/>
</dbReference>
<feature type="compositionally biased region" description="Gly residues" evidence="1">
    <location>
        <begin position="905"/>
        <end position="915"/>
    </location>
</feature>
<accession>A0A8H6VUZ2</accession>
<feature type="compositionally biased region" description="Pro residues" evidence="1">
    <location>
        <begin position="333"/>
        <end position="342"/>
    </location>
</feature>
<feature type="compositionally biased region" description="Low complexity" evidence="1">
    <location>
        <begin position="26"/>
        <end position="42"/>
    </location>
</feature>
<feature type="compositionally biased region" description="Polar residues" evidence="1">
    <location>
        <begin position="306"/>
        <end position="332"/>
    </location>
</feature>
<feature type="compositionally biased region" description="Low complexity" evidence="1">
    <location>
        <begin position="183"/>
        <end position="206"/>
    </location>
</feature>
<dbReference type="GeneID" id="59352770"/>
<feature type="region of interest" description="Disordered" evidence="1">
    <location>
        <begin position="813"/>
        <end position="833"/>
    </location>
</feature>
<feature type="compositionally biased region" description="Basic residues" evidence="1">
    <location>
        <begin position="150"/>
        <end position="160"/>
    </location>
</feature>
<evidence type="ECO:0000256" key="1">
    <source>
        <dbReference type="SAM" id="MobiDB-lite"/>
    </source>
</evidence>
<feature type="compositionally biased region" description="Low complexity" evidence="1">
    <location>
        <begin position="412"/>
        <end position="428"/>
    </location>
</feature>
<feature type="region of interest" description="Disordered" evidence="1">
    <location>
        <begin position="464"/>
        <end position="490"/>
    </location>
</feature>
<feature type="compositionally biased region" description="Low complexity" evidence="1">
    <location>
        <begin position="916"/>
        <end position="928"/>
    </location>
</feature>
<keyword evidence="3" id="KW-1185">Reference proteome</keyword>
<dbReference type="OrthoDB" id="3068412at2759"/>
<comment type="caution">
    <text evidence="2">The sequence shown here is derived from an EMBL/GenBank/DDBJ whole genome shotgun (WGS) entry which is preliminary data.</text>
</comment>
<dbReference type="Proteomes" id="UP000636479">
    <property type="component" value="Unassembled WGS sequence"/>
</dbReference>
<feature type="compositionally biased region" description="Polar residues" evidence="1">
    <location>
        <begin position="577"/>
        <end position="602"/>
    </location>
</feature>
<feature type="compositionally biased region" description="Low complexity" evidence="1">
    <location>
        <begin position="474"/>
        <end position="483"/>
    </location>
</feature>
<proteinExistence type="predicted"/>
<gene>
    <name evidence="2" type="ORF">MIND_01383700</name>
</gene>
<feature type="region of interest" description="Disordered" evidence="1">
    <location>
        <begin position="412"/>
        <end position="440"/>
    </location>
</feature>
<feature type="compositionally biased region" description="Low complexity" evidence="1">
    <location>
        <begin position="161"/>
        <end position="170"/>
    </location>
</feature>
<organism evidence="2 3">
    <name type="scientific">Mycena indigotica</name>
    <dbReference type="NCBI Taxonomy" id="2126181"/>
    <lineage>
        <taxon>Eukaryota</taxon>
        <taxon>Fungi</taxon>
        <taxon>Dikarya</taxon>
        <taxon>Basidiomycota</taxon>
        <taxon>Agaricomycotina</taxon>
        <taxon>Agaricomycetes</taxon>
        <taxon>Agaricomycetidae</taxon>
        <taxon>Agaricales</taxon>
        <taxon>Marasmiineae</taxon>
        <taxon>Mycenaceae</taxon>
        <taxon>Mycena</taxon>
    </lineage>
</organism>
<feature type="region of interest" description="Disordered" evidence="1">
    <location>
        <begin position="1"/>
        <end position="240"/>
    </location>
</feature>
<evidence type="ECO:0000313" key="3">
    <source>
        <dbReference type="Proteomes" id="UP000636479"/>
    </source>
</evidence>
<dbReference type="RefSeq" id="XP_037213255.1">
    <property type="nucleotide sequence ID" value="XM_037370254.1"/>
</dbReference>
<feature type="compositionally biased region" description="Polar residues" evidence="1">
    <location>
        <begin position="43"/>
        <end position="56"/>
    </location>
</feature>
<feature type="region of interest" description="Disordered" evidence="1">
    <location>
        <begin position="566"/>
        <end position="602"/>
    </location>
</feature>
<feature type="compositionally biased region" description="Polar residues" evidence="1">
    <location>
        <begin position="207"/>
        <end position="234"/>
    </location>
</feature>
<feature type="region of interest" description="Disordered" evidence="1">
    <location>
        <begin position="305"/>
        <end position="342"/>
    </location>
</feature>
<feature type="compositionally biased region" description="Basic and acidic residues" evidence="1">
    <location>
        <begin position="63"/>
        <end position="72"/>
    </location>
</feature>